<dbReference type="GO" id="GO:0005524">
    <property type="term" value="F:ATP binding"/>
    <property type="evidence" value="ECO:0007669"/>
    <property type="project" value="UniProtKB-KW"/>
</dbReference>
<evidence type="ECO:0000256" key="3">
    <source>
        <dbReference type="ARBA" id="ARBA00022741"/>
    </source>
</evidence>
<dbReference type="PANTHER" id="PTHR42734:SF5">
    <property type="entry name" value="IRON TRANSPORT SYSTEM ATP-BINDING PROTEIN HI_0361-RELATED"/>
    <property type="match status" value="1"/>
</dbReference>
<dbReference type="PANTHER" id="PTHR42734">
    <property type="entry name" value="METAL TRANSPORT SYSTEM ATP-BINDING PROTEIN TM_0124-RELATED"/>
    <property type="match status" value="1"/>
</dbReference>
<evidence type="ECO:0000256" key="1">
    <source>
        <dbReference type="ARBA" id="ARBA00005417"/>
    </source>
</evidence>
<dbReference type="InterPro" id="IPR050153">
    <property type="entry name" value="Metal_Ion_Import_ABC"/>
</dbReference>
<comment type="caution">
    <text evidence="6">The sequence shown here is derived from an EMBL/GenBank/DDBJ whole genome shotgun (WGS) entry which is preliminary data.</text>
</comment>
<organism evidence="6 7">
    <name type="scientific">Microbacterium sediminicola</name>
    <dbReference type="NCBI Taxonomy" id="415210"/>
    <lineage>
        <taxon>Bacteria</taxon>
        <taxon>Bacillati</taxon>
        <taxon>Actinomycetota</taxon>
        <taxon>Actinomycetes</taxon>
        <taxon>Micrococcales</taxon>
        <taxon>Microbacteriaceae</taxon>
        <taxon>Microbacterium</taxon>
    </lineage>
</organism>
<dbReference type="InterPro" id="IPR027417">
    <property type="entry name" value="P-loop_NTPase"/>
</dbReference>
<dbReference type="SMART" id="SM00382">
    <property type="entry name" value="AAA"/>
    <property type="match status" value="1"/>
</dbReference>
<protein>
    <submittedName>
        <fullName evidence="6">Metal ABC transporter ATP-binding protein</fullName>
    </submittedName>
</protein>
<keyword evidence="7" id="KW-1185">Reference proteome</keyword>
<proteinExistence type="inferred from homology"/>
<keyword evidence="4 6" id="KW-0067">ATP-binding</keyword>
<feature type="domain" description="ABC transporter" evidence="5">
    <location>
        <begin position="11"/>
        <end position="245"/>
    </location>
</feature>
<dbReference type="RefSeq" id="WP_344072256.1">
    <property type="nucleotide sequence ID" value="NZ_BAAAPL010000002.1"/>
</dbReference>
<dbReference type="SUPFAM" id="SSF52540">
    <property type="entry name" value="P-loop containing nucleoside triphosphate hydrolases"/>
    <property type="match status" value="1"/>
</dbReference>
<keyword evidence="3" id="KW-0547">Nucleotide-binding</keyword>
<comment type="similarity">
    <text evidence="1">Belongs to the ABC transporter superfamily.</text>
</comment>
<evidence type="ECO:0000313" key="7">
    <source>
        <dbReference type="Proteomes" id="UP001501690"/>
    </source>
</evidence>
<name>A0ABP4UBT9_9MICO</name>
<gene>
    <name evidence="6" type="ORF">GCM10009808_20540</name>
</gene>
<dbReference type="EMBL" id="BAAAPL010000002">
    <property type="protein sequence ID" value="GAA1702499.1"/>
    <property type="molecule type" value="Genomic_DNA"/>
</dbReference>
<evidence type="ECO:0000259" key="5">
    <source>
        <dbReference type="PROSITE" id="PS50893"/>
    </source>
</evidence>
<sequence>MSSGTDAPAVLRIAGASLRRGDRELWHGLDLEVQPGEMIAVIGPSGVGKTTLLRTILGLESLSAGTIEVMGESVRGHGSRRVGYVPQHRSVPDDIAMRGRDLVALGVSGHRFGLPVPRRGDKARVDRLIRAVDATPFADQPLGRLSGGELQRLRIGQAIADDPPLLLCDEPLTSLDLANQQAVVRLIDRHRHEHNTAVLFVTHDINPVLESVDRILYLAGKRFALGAPAEVLDTEVLSDLYGARVSVVRAGGRLVVLGAPGIDELEHDHCSDHEAEGGGFA</sequence>
<dbReference type="PROSITE" id="PS50893">
    <property type="entry name" value="ABC_TRANSPORTER_2"/>
    <property type="match status" value="1"/>
</dbReference>
<dbReference type="InterPro" id="IPR017871">
    <property type="entry name" value="ABC_transporter-like_CS"/>
</dbReference>
<dbReference type="InterPro" id="IPR003593">
    <property type="entry name" value="AAA+_ATPase"/>
</dbReference>
<dbReference type="PROSITE" id="PS00211">
    <property type="entry name" value="ABC_TRANSPORTER_1"/>
    <property type="match status" value="1"/>
</dbReference>
<accession>A0ABP4UBT9</accession>
<evidence type="ECO:0000313" key="6">
    <source>
        <dbReference type="EMBL" id="GAA1702499.1"/>
    </source>
</evidence>
<evidence type="ECO:0000256" key="4">
    <source>
        <dbReference type="ARBA" id="ARBA00022840"/>
    </source>
</evidence>
<evidence type="ECO:0000256" key="2">
    <source>
        <dbReference type="ARBA" id="ARBA00022448"/>
    </source>
</evidence>
<dbReference type="Gene3D" id="3.40.50.300">
    <property type="entry name" value="P-loop containing nucleotide triphosphate hydrolases"/>
    <property type="match status" value="1"/>
</dbReference>
<dbReference type="Pfam" id="PF00005">
    <property type="entry name" value="ABC_tran"/>
    <property type="match status" value="1"/>
</dbReference>
<keyword evidence="2" id="KW-0813">Transport</keyword>
<dbReference type="Proteomes" id="UP001501690">
    <property type="component" value="Unassembled WGS sequence"/>
</dbReference>
<reference evidence="7" key="1">
    <citation type="journal article" date="2019" name="Int. J. Syst. Evol. Microbiol.">
        <title>The Global Catalogue of Microorganisms (GCM) 10K type strain sequencing project: providing services to taxonomists for standard genome sequencing and annotation.</title>
        <authorList>
            <consortium name="The Broad Institute Genomics Platform"/>
            <consortium name="The Broad Institute Genome Sequencing Center for Infectious Disease"/>
            <person name="Wu L."/>
            <person name="Ma J."/>
        </authorList>
    </citation>
    <scope>NUCLEOTIDE SEQUENCE [LARGE SCALE GENOMIC DNA]</scope>
    <source>
        <strain evidence="7">JCM 15577</strain>
    </source>
</reference>
<dbReference type="InterPro" id="IPR003439">
    <property type="entry name" value="ABC_transporter-like_ATP-bd"/>
</dbReference>